<dbReference type="AlphaFoldDB" id="A0A8X6TM57"/>
<reference evidence="3" key="1">
    <citation type="submission" date="2020-08" db="EMBL/GenBank/DDBJ databases">
        <title>Multicomponent nature underlies the extraordinary mechanical properties of spider dragline silk.</title>
        <authorList>
            <person name="Kono N."/>
            <person name="Nakamura H."/>
            <person name="Mori M."/>
            <person name="Yoshida Y."/>
            <person name="Ohtoshi R."/>
            <person name="Malay A.D."/>
            <person name="Moran D.A.P."/>
            <person name="Tomita M."/>
            <person name="Numata K."/>
            <person name="Arakawa K."/>
        </authorList>
    </citation>
    <scope>NUCLEOTIDE SEQUENCE</scope>
</reference>
<proteinExistence type="predicted"/>
<evidence type="ECO:0000256" key="1">
    <source>
        <dbReference type="SAM" id="MobiDB-lite"/>
    </source>
</evidence>
<dbReference type="Proteomes" id="UP000887013">
    <property type="component" value="Unassembled WGS sequence"/>
</dbReference>
<name>A0A8X6TM57_NEPPI</name>
<evidence type="ECO:0000313" key="4">
    <source>
        <dbReference type="Proteomes" id="UP000887013"/>
    </source>
</evidence>
<keyword evidence="4" id="KW-1185">Reference proteome</keyword>
<keyword evidence="2" id="KW-1133">Transmembrane helix</keyword>
<dbReference type="EMBL" id="BMAW01012737">
    <property type="protein sequence ID" value="GFT30222.1"/>
    <property type="molecule type" value="Genomic_DNA"/>
</dbReference>
<dbReference type="OrthoDB" id="10526670at2759"/>
<comment type="caution">
    <text evidence="3">The sequence shown here is derived from an EMBL/GenBank/DDBJ whole genome shotgun (WGS) entry which is preliminary data.</text>
</comment>
<protein>
    <submittedName>
        <fullName evidence="3">Uncharacterized protein</fullName>
    </submittedName>
</protein>
<feature type="region of interest" description="Disordered" evidence="1">
    <location>
        <begin position="1"/>
        <end position="29"/>
    </location>
</feature>
<keyword evidence="2" id="KW-0472">Membrane</keyword>
<evidence type="ECO:0000313" key="3">
    <source>
        <dbReference type="EMBL" id="GFT30222.1"/>
    </source>
</evidence>
<feature type="transmembrane region" description="Helical" evidence="2">
    <location>
        <begin position="80"/>
        <end position="98"/>
    </location>
</feature>
<accession>A0A8X6TM57</accession>
<evidence type="ECO:0000256" key="2">
    <source>
        <dbReference type="SAM" id="Phobius"/>
    </source>
</evidence>
<gene>
    <name evidence="3" type="ORF">NPIL_551921</name>
</gene>
<organism evidence="3 4">
    <name type="scientific">Nephila pilipes</name>
    <name type="common">Giant wood spider</name>
    <name type="synonym">Nephila maculata</name>
    <dbReference type="NCBI Taxonomy" id="299642"/>
    <lineage>
        <taxon>Eukaryota</taxon>
        <taxon>Metazoa</taxon>
        <taxon>Ecdysozoa</taxon>
        <taxon>Arthropoda</taxon>
        <taxon>Chelicerata</taxon>
        <taxon>Arachnida</taxon>
        <taxon>Araneae</taxon>
        <taxon>Araneomorphae</taxon>
        <taxon>Entelegynae</taxon>
        <taxon>Araneoidea</taxon>
        <taxon>Nephilidae</taxon>
        <taxon>Nephila</taxon>
    </lineage>
</organism>
<keyword evidence="2" id="KW-0812">Transmembrane</keyword>
<sequence>MEGEEGEESIDRRGRVISPLGVPSHPRGGGFTTIQTLFGDVEDCLQGFAPLDSDLEVIQSENSSSEDSLRRSGVSGSSDAFLVSFFIFTAFSWFVNYFQCCGIKMREKSISG</sequence>